<evidence type="ECO:0000256" key="3">
    <source>
        <dbReference type="ARBA" id="ARBA00022723"/>
    </source>
</evidence>
<dbReference type="GO" id="GO:0005524">
    <property type="term" value="F:ATP binding"/>
    <property type="evidence" value="ECO:0007669"/>
    <property type="project" value="UniProtKB-KW"/>
</dbReference>
<dbReference type="InterPro" id="IPR018317">
    <property type="entry name" value="QueC"/>
</dbReference>
<evidence type="ECO:0000256" key="9">
    <source>
        <dbReference type="ARBA" id="ARBA00039149"/>
    </source>
</evidence>
<dbReference type="PANTHER" id="PTHR42914">
    <property type="entry name" value="7-CYANO-7-DEAZAGUANINE SYNTHASE"/>
    <property type="match status" value="1"/>
</dbReference>
<dbReference type="EMBL" id="WIVE01000143">
    <property type="protein sequence ID" value="MQX38590.1"/>
    <property type="molecule type" value="Genomic_DNA"/>
</dbReference>
<evidence type="ECO:0000256" key="4">
    <source>
        <dbReference type="ARBA" id="ARBA00022741"/>
    </source>
</evidence>
<evidence type="ECO:0000256" key="8">
    <source>
        <dbReference type="ARBA" id="ARBA00037993"/>
    </source>
</evidence>
<comment type="catalytic activity">
    <reaction evidence="10">
        <text>7-carboxy-7-carbaguanine + NH4(+) + 2 ATP = 7-cyano-7-carbaguanine + 2 AMP + 2 diphosphate + 2 H(+)</text>
        <dbReference type="Rhea" id="RHEA:27982"/>
        <dbReference type="ChEBI" id="CHEBI:15378"/>
        <dbReference type="ChEBI" id="CHEBI:28938"/>
        <dbReference type="ChEBI" id="CHEBI:30616"/>
        <dbReference type="ChEBI" id="CHEBI:33019"/>
        <dbReference type="ChEBI" id="CHEBI:45075"/>
        <dbReference type="ChEBI" id="CHEBI:61036"/>
        <dbReference type="ChEBI" id="CHEBI:456215"/>
        <dbReference type="EC" id="6.3.4.20"/>
    </reaction>
</comment>
<keyword evidence="3" id="KW-0479">Metal-binding</keyword>
<dbReference type="AlphaFoldDB" id="A0A7X2D6T5"/>
<keyword evidence="12" id="KW-1185">Reference proteome</keyword>
<evidence type="ECO:0000313" key="12">
    <source>
        <dbReference type="Proteomes" id="UP000434582"/>
    </source>
</evidence>
<comment type="similarity">
    <text evidence="8">Belongs to the QueC family.</text>
</comment>
<gene>
    <name evidence="11" type="ORF">GHC57_18950</name>
</gene>
<dbReference type="GO" id="GO:0016874">
    <property type="term" value="F:ligase activity"/>
    <property type="evidence" value="ECO:0007669"/>
    <property type="project" value="UniProtKB-KW"/>
</dbReference>
<accession>A0A7X2D6T5</accession>
<dbReference type="EC" id="6.3.4.20" evidence="9"/>
<comment type="pathway">
    <text evidence="1">Purine metabolism; 7-cyano-7-deazaguanine biosynthesis.</text>
</comment>
<dbReference type="GO" id="GO:0008616">
    <property type="term" value="P:tRNA queuosine(34) biosynthetic process"/>
    <property type="evidence" value="ECO:0007669"/>
    <property type="project" value="UniProtKB-KW"/>
</dbReference>
<dbReference type="InterPro" id="IPR014729">
    <property type="entry name" value="Rossmann-like_a/b/a_fold"/>
</dbReference>
<reference evidence="11 12" key="1">
    <citation type="submission" date="2019-10" db="EMBL/GenBank/DDBJ databases">
        <title>Draft whole-genome sequence of the purple nonsulfur photosynthetic bacterium Roseospira navarrensis DSM 15114.</title>
        <authorList>
            <person name="Kyndt J.A."/>
            <person name="Meyer T.E."/>
        </authorList>
    </citation>
    <scope>NUCLEOTIDE SEQUENCE [LARGE SCALE GENOMIC DNA]</scope>
    <source>
        <strain evidence="11 12">DSM 15114</strain>
    </source>
</reference>
<dbReference type="Pfam" id="PF06508">
    <property type="entry name" value="QueC"/>
    <property type="match status" value="1"/>
</dbReference>
<dbReference type="SUPFAM" id="SSF52402">
    <property type="entry name" value="Adenine nucleotide alpha hydrolases-like"/>
    <property type="match status" value="1"/>
</dbReference>
<dbReference type="GO" id="GO:0046872">
    <property type="term" value="F:metal ion binding"/>
    <property type="evidence" value="ECO:0007669"/>
    <property type="project" value="UniProtKB-KW"/>
</dbReference>
<evidence type="ECO:0000256" key="5">
    <source>
        <dbReference type="ARBA" id="ARBA00022785"/>
    </source>
</evidence>
<dbReference type="Proteomes" id="UP000434582">
    <property type="component" value="Unassembled WGS sequence"/>
</dbReference>
<protein>
    <recommendedName>
        <fullName evidence="9">7-cyano-7-deazaguanine synthase</fullName>
        <ecNumber evidence="9">6.3.4.20</ecNumber>
    </recommendedName>
</protein>
<name>A0A7X2D6T5_9PROT</name>
<dbReference type="Gene3D" id="3.40.50.620">
    <property type="entry name" value="HUPs"/>
    <property type="match status" value="1"/>
</dbReference>
<evidence type="ECO:0000256" key="2">
    <source>
        <dbReference type="ARBA" id="ARBA00022598"/>
    </source>
</evidence>
<evidence type="ECO:0000256" key="6">
    <source>
        <dbReference type="ARBA" id="ARBA00022833"/>
    </source>
</evidence>
<evidence type="ECO:0000313" key="11">
    <source>
        <dbReference type="EMBL" id="MQX38590.1"/>
    </source>
</evidence>
<keyword evidence="6" id="KW-0862">Zinc</keyword>
<keyword evidence="4" id="KW-0547">Nucleotide-binding</keyword>
<organism evidence="11 12">
    <name type="scientific">Roseospira navarrensis</name>
    <dbReference type="NCBI Taxonomy" id="140058"/>
    <lineage>
        <taxon>Bacteria</taxon>
        <taxon>Pseudomonadati</taxon>
        <taxon>Pseudomonadota</taxon>
        <taxon>Alphaproteobacteria</taxon>
        <taxon>Rhodospirillales</taxon>
        <taxon>Rhodospirillaceae</taxon>
        <taxon>Roseospira</taxon>
    </lineage>
</organism>
<evidence type="ECO:0000256" key="7">
    <source>
        <dbReference type="ARBA" id="ARBA00022840"/>
    </source>
</evidence>
<proteinExistence type="inferred from homology"/>
<keyword evidence="2" id="KW-0436">Ligase</keyword>
<comment type="caution">
    <text evidence="11">The sequence shown here is derived from an EMBL/GenBank/DDBJ whole genome shotgun (WGS) entry which is preliminary data.</text>
</comment>
<keyword evidence="5" id="KW-0671">Queuosine biosynthesis</keyword>
<evidence type="ECO:0000256" key="1">
    <source>
        <dbReference type="ARBA" id="ARBA00005061"/>
    </source>
</evidence>
<dbReference type="PANTHER" id="PTHR42914:SF1">
    <property type="entry name" value="7-CYANO-7-DEAZAGUANINE SYNTHASE"/>
    <property type="match status" value="1"/>
</dbReference>
<evidence type="ECO:0000256" key="10">
    <source>
        <dbReference type="ARBA" id="ARBA00047890"/>
    </source>
</evidence>
<keyword evidence="7" id="KW-0067">ATP-binding</keyword>
<sequence>MEFVDGGVLPSPPSKRKQIRPAEDCVCLLSGGLDSLIGAADLAADGKKPYLVSQVSPGDKQKQAYFASRMAGGLSRLELNHNVSCPWQNDLTQRARSIIFLTYGVLLATSLARYHDGQDVTLYVCENGFISINPALTTARVGSLSTRTTHPNFISQFQTLLTAADLNVKIENPYQFKTKGEMLREGADQTFLKKHAAQTTSCGRFVRKYKHCGRCLPCLIRRAAFHKWGEKDTTDYVYDDLSKNDAEHARFDDVRSAALAVAEANAQGFERWIRPRLNATSLGDATPYREVVRRGLDELDDFLKTAGVK</sequence>